<keyword evidence="3" id="KW-0808">Transferase</keyword>
<feature type="domain" description="Glycosyltransferase 2-like" evidence="2">
    <location>
        <begin position="5"/>
        <end position="108"/>
    </location>
</feature>
<keyword evidence="1" id="KW-1133">Transmembrane helix</keyword>
<dbReference type="RefSeq" id="WP_093021532.1">
    <property type="nucleotide sequence ID" value="NZ_FPBK01000001.1"/>
</dbReference>
<proteinExistence type="predicted"/>
<dbReference type="Gene3D" id="3.90.550.10">
    <property type="entry name" value="Spore Coat Polysaccharide Biosynthesis Protein SpsA, Chain A"/>
    <property type="match status" value="1"/>
</dbReference>
<protein>
    <submittedName>
        <fullName evidence="3">Glycosyltransferase, GT2 family</fullName>
    </submittedName>
</protein>
<dbReference type="AlphaFoldDB" id="A0A1I7ETP7"/>
<dbReference type="STRING" id="1224947.SAMN05216480_101129"/>
<dbReference type="EMBL" id="FPBK01000001">
    <property type="protein sequence ID" value="SFU27291.1"/>
    <property type="molecule type" value="Genomic_DNA"/>
</dbReference>
<dbReference type="Proteomes" id="UP000199138">
    <property type="component" value="Unassembled WGS sequence"/>
</dbReference>
<dbReference type="InterPro" id="IPR001173">
    <property type="entry name" value="Glyco_trans_2-like"/>
</dbReference>
<evidence type="ECO:0000259" key="2">
    <source>
        <dbReference type="Pfam" id="PF00535"/>
    </source>
</evidence>
<sequence length="318" mass="37651">MNVCAVLVTYGERYQYFEKVIDRLLEIDVFRIIIIENGVGSESLKKLNKLANISNINVHFLGNNKGSAYGFYEGIRLAISTDSDYLWLLDDDNLPEYDALDYLKKYYKFICNKFKFRNRDLCLLSYRNDRELYKLSVQKGIPDLMLGYNNSFLGFHLFKRKNSNNVIGRKDIKFGKVLVAPYGGMFFHKELINKIGFPRKDFFLYADDHEFSYRINFGGSIFLILDSKIDDLEKSFHLRNMSTKFRTRFHKTDSFDAIYYSVRNNVYFESKFVKSKLIYSINKYLYLIMIFILLSNDQKWLRKYKNVLKGVIDSKKLV</sequence>
<evidence type="ECO:0000256" key="1">
    <source>
        <dbReference type="SAM" id="Phobius"/>
    </source>
</evidence>
<evidence type="ECO:0000313" key="3">
    <source>
        <dbReference type="EMBL" id="SFU27291.1"/>
    </source>
</evidence>
<reference evidence="3 4" key="1">
    <citation type="submission" date="2016-10" db="EMBL/GenBank/DDBJ databases">
        <authorList>
            <person name="de Groot N.N."/>
        </authorList>
    </citation>
    <scope>NUCLEOTIDE SEQUENCE [LARGE SCALE GENOMIC DNA]</scope>
    <source>
        <strain evidence="3 4">CGMCC 1.12333</strain>
    </source>
</reference>
<evidence type="ECO:0000313" key="4">
    <source>
        <dbReference type="Proteomes" id="UP000199138"/>
    </source>
</evidence>
<dbReference type="OrthoDB" id="9771846at2"/>
<accession>A0A1I7ETP7</accession>
<feature type="transmembrane region" description="Helical" evidence="1">
    <location>
        <begin position="277"/>
        <end position="295"/>
    </location>
</feature>
<keyword evidence="4" id="KW-1185">Reference proteome</keyword>
<keyword evidence="1" id="KW-0472">Membrane</keyword>
<dbReference type="GO" id="GO:0016740">
    <property type="term" value="F:transferase activity"/>
    <property type="evidence" value="ECO:0007669"/>
    <property type="project" value="UniProtKB-KW"/>
</dbReference>
<name>A0A1I7ETP7_9FLAO</name>
<dbReference type="Pfam" id="PF00535">
    <property type="entry name" value="Glycos_transf_2"/>
    <property type="match status" value="1"/>
</dbReference>
<organism evidence="3 4">
    <name type="scientific">Pustulibacterium marinum</name>
    <dbReference type="NCBI Taxonomy" id="1224947"/>
    <lineage>
        <taxon>Bacteria</taxon>
        <taxon>Pseudomonadati</taxon>
        <taxon>Bacteroidota</taxon>
        <taxon>Flavobacteriia</taxon>
        <taxon>Flavobacteriales</taxon>
        <taxon>Flavobacteriaceae</taxon>
        <taxon>Pustulibacterium</taxon>
    </lineage>
</organism>
<keyword evidence="1" id="KW-0812">Transmembrane</keyword>
<dbReference type="SUPFAM" id="SSF53448">
    <property type="entry name" value="Nucleotide-diphospho-sugar transferases"/>
    <property type="match status" value="1"/>
</dbReference>
<dbReference type="InterPro" id="IPR029044">
    <property type="entry name" value="Nucleotide-diphossugar_trans"/>
</dbReference>
<gene>
    <name evidence="3" type="ORF">SAMN05216480_101129</name>
</gene>